<dbReference type="PROSITE" id="PS50181">
    <property type="entry name" value="FBOX"/>
    <property type="match status" value="1"/>
</dbReference>
<reference evidence="2" key="1">
    <citation type="submission" date="2021-06" db="EMBL/GenBank/DDBJ databases">
        <authorList>
            <person name="Kallberg Y."/>
            <person name="Tangrot J."/>
            <person name="Rosling A."/>
        </authorList>
    </citation>
    <scope>NUCLEOTIDE SEQUENCE</scope>
    <source>
        <strain evidence="2">FL966</strain>
    </source>
</reference>
<evidence type="ECO:0000259" key="1">
    <source>
        <dbReference type="PROSITE" id="PS50181"/>
    </source>
</evidence>
<comment type="caution">
    <text evidence="2">The sequence shown here is derived from an EMBL/GenBank/DDBJ whole genome shotgun (WGS) entry which is preliminary data.</text>
</comment>
<keyword evidence="3" id="KW-1185">Reference proteome</keyword>
<evidence type="ECO:0000313" key="3">
    <source>
        <dbReference type="Proteomes" id="UP000789759"/>
    </source>
</evidence>
<dbReference type="EMBL" id="CAJVQA010002034">
    <property type="protein sequence ID" value="CAG8534381.1"/>
    <property type="molecule type" value="Genomic_DNA"/>
</dbReference>
<sequence length="206" mass="24758">MIQILPNELQIEILTYVVTETNFQKFCTLRTVCKKWNIFIPLVMHKAVISRLNADLKLELTYWNDIKWNKKLSPTYDDYTKTFTFILDDIDDDTSDSYDDISKILSDHNISFMASIEKCEDVPNPIKLGTELGDLTWLEFLNDDICKHEFDHRSNICFKREIKVNEDCLKSDTQILFLRKGFRYLDWWDEFVYKWNRKILFWQLQA</sequence>
<proteinExistence type="predicted"/>
<dbReference type="InterPro" id="IPR036047">
    <property type="entry name" value="F-box-like_dom_sf"/>
</dbReference>
<gene>
    <name evidence="2" type="ORF">CPELLU_LOCUS3997</name>
</gene>
<dbReference type="Proteomes" id="UP000789759">
    <property type="component" value="Unassembled WGS sequence"/>
</dbReference>
<protein>
    <submittedName>
        <fullName evidence="2">19604_t:CDS:1</fullName>
    </submittedName>
</protein>
<name>A0A9N9FHG3_9GLOM</name>
<accession>A0A9N9FHG3</accession>
<feature type="domain" description="F-box" evidence="1">
    <location>
        <begin position="1"/>
        <end position="52"/>
    </location>
</feature>
<organism evidence="2 3">
    <name type="scientific">Cetraspora pellucida</name>
    <dbReference type="NCBI Taxonomy" id="1433469"/>
    <lineage>
        <taxon>Eukaryota</taxon>
        <taxon>Fungi</taxon>
        <taxon>Fungi incertae sedis</taxon>
        <taxon>Mucoromycota</taxon>
        <taxon>Glomeromycotina</taxon>
        <taxon>Glomeromycetes</taxon>
        <taxon>Diversisporales</taxon>
        <taxon>Gigasporaceae</taxon>
        <taxon>Cetraspora</taxon>
    </lineage>
</organism>
<dbReference type="Pfam" id="PF00646">
    <property type="entry name" value="F-box"/>
    <property type="match status" value="1"/>
</dbReference>
<dbReference type="OrthoDB" id="2312778at2759"/>
<evidence type="ECO:0000313" key="2">
    <source>
        <dbReference type="EMBL" id="CAG8534381.1"/>
    </source>
</evidence>
<dbReference type="SUPFAM" id="SSF81383">
    <property type="entry name" value="F-box domain"/>
    <property type="match status" value="1"/>
</dbReference>
<dbReference type="InterPro" id="IPR001810">
    <property type="entry name" value="F-box_dom"/>
</dbReference>
<dbReference type="AlphaFoldDB" id="A0A9N9FHG3"/>